<keyword evidence="6 10" id="KW-0812">Transmembrane</keyword>
<gene>
    <name evidence="12" type="ORF">F0562_030025</name>
</gene>
<dbReference type="InterPro" id="IPR021319">
    <property type="entry name" value="DUF2921"/>
</dbReference>
<evidence type="ECO:0000313" key="12">
    <source>
        <dbReference type="EMBL" id="KAA8535022.1"/>
    </source>
</evidence>
<dbReference type="PANTHER" id="PTHR33389:SF20">
    <property type="match status" value="1"/>
</dbReference>
<dbReference type="Proteomes" id="UP000325577">
    <property type="component" value="Linkage Group LG17"/>
</dbReference>
<evidence type="ECO:0000313" key="13">
    <source>
        <dbReference type="Proteomes" id="UP000325577"/>
    </source>
</evidence>
<comment type="pathway">
    <text evidence="3">Protein modification; protein ubiquitination.</text>
</comment>
<feature type="domain" description="SWEET-like" evidence="11">
    <location>
        <begin position="1"/>
        <end position="193"/>
    </location>
</feature>
<evidence type="ECO:0000259" key="11">
    <source>
        <dbReference type="Pfam" id="PF11145"/>
    </source>
</evidence>
<evidence type="ECO:0000256" key="5">
    <source>
        <dbReference type="ARBA" id="ARBA00022679"/>
    </source>
</evidence>
<evidence type="ECO:0000256" key="8">
    <source>
        <dbReference type="ARBA" id="ARBA00022989"/>
    </source>
</evidence>
<dbReference type="AlphaFoldDB" id="A0A5J5AZ71"/>
<dbReference type="GO" id="GO:0012505">
    <property type="term" value="C:endomembrane system"/>
    <property type="evidence" value="ECO:0007669"/>
    <property type="project" value="UniProtKB-SubCell"/>
</dbReference>
<keyword evidence="8 10" id="KW-1133">Transmembrane helix</keyword>
<protein>
    <recommendedName>
        <fullName evidence="4">RING-type E3 ubiquitin transferase</fullName>
        <ecNumber evidence="4">2.3.2.27</ecNumber>
    </recommendedName>
</protein>
<evidence type="ECO:0000256" key="3">
    <source>
        <dbReference type="ARBA" id="ARBA00004906"/>
    </source>
</evidence>
<feature type="transmembrane region" description="Helical" evidence="10">
    <location>
        <begin position="14"/>
        <end position="35"/>
    </location>
</feature>
<name>A0A5J5AZ71_9ASTE</name>
<dbReference type="PANTHER" id="PTHR33389">
    <property type="entry name" value="FAMILY PROTEIN, PUTATIVE (DUF2921)-RELATED"/>
    <property type="match status" value="1"/>
</dbReference>
<dbReference type="EC" id="2.3.2.27" evidence="4"/>
<evidence type="ECO:0000256" key="7">
    <source>
        <dbReference type="ARBA" id="ARBA00022786"/>
    </source>
</evidence>
<dbReference type="EMBL" id="CM018040">
    <property type="protein sequence ID" value="KAA8535022.1"/>
    <property type="molecule type" value="Genomic_DNA"/>
</dbReference>
<keyword evidence="13" id="KW-1185">Reference proteome</keyword>
<reference evidence="12 13" key="1">
    <citation type="submission" date="2019-09" db="EMBL/GenBank/DDBJ databases">
        <title>A chromosome-level genome assembly of the Chinese tupelo Nyssa sinensis.</title>
        <authorList>
            <person name="Yang X."/>
            <person name="Kang M."/>
            <person name="Yang Y."/>
            <person name="Xiong H."/>
            <person name="Wang M."/>
            <person name="Zhang Z."/>
            <person name="Wang Z."/>
            <person name="Wu H."/>
            <person name="Ma T."/>
            <person name="Liu J."/>
            <person name="Xi Z."/>
        </authorList>
    </citation>
    <scope>NUCLEOTIDE SEQUENCE [LARGE SCALE GENOMIC DNA]</scope>
    <source>
        <strain evidence="12">J267</strain>
        <tissue evidence="12">Leaf</tissue>
    </source>
</reference>
<evidence type="ECO:0000256" key="10">
    <source>
        <dbReference type="SAM" id="Phobius"/>
    </source>
</evidence>
<comment type="catalytic activity">
    <reaction evidence="1">
        <text>S-ubiquitinyl-[E2 ubiquitin-conjugating enzyme]-L-cysteine + [acceptor protein]-L-lysine = [E2 ubiquitin-conjugating enzyme]-L-cysteine + N(6)-ubiquitinyl-[acceptor protein]-L-lysine.</text>
        <dbReference type="EC" id="2.3.2.27"/>
    </reaction>
</comment>
<dbReference type="GO" id="GO:0061630">
    <property type="term" value="F:ubiquitin protein ligase activity"/>
    <property type="evidence" value="ECO:0007669"/>
    <property type="project" value="UniProtKB-EC"/>
</dbReference>
<dbReference type="Pfam" id="PF11145">
    <property type="entry name" value="DUF2921"/>
    <property type="match status" value="1"/>
</dbReference>
<accession>A0A5J5AZ71</accession>
<keyword evidence="7" id="KW-0833">Ubl conjugation pathway</keyword>
<evidence type="ECO:0000256" key="2">
    <source>
        <dbReference type="ARBA" id="ARBA00004127"/>
    </source>
</evidence>
<comment type="subcellular location">
    <subcellularLocation>
        <location evidence="2">Endomembrane system</location>
        <topology evidence="2">Multi-pass membrane protein</topology>
    </subcellularLocation>
</comment>
<proteinExistence type="predicted"/>
<organism evidence="12 13">
    <name type="scientific">Nyssa sinensis</name>
    <dbReference type="NCBI Taxonomy" id="561372"/>
    <lineage>
        <taxon>Eukaryota</taxon>
        <taxon>Viridiplantae</taxon>
        <taxon>Streptophyta</taxon>
        <taxon>Embryophyta</taxon>
        <taxon>Tracheophyta</taxon>
        <taxon>Spermatophyta</taxon>
        <taxon>Magnoliopsida</taxon>
        <taxon>eudicotyledons</taxon>
        <taxon>Gunneridae</taxon>
        <taxon>Pentapetalae</taxon>
        <taxon>asterids</taxon>
        <taxon>Cornales</taxon>
        <taxon>Nyssaceae</taxon>
        <taxon>Nyssa</taxon>
    </lineage>
</organism>
<keyword evidence="5" id="KW-0808">Transferase</keyword>
<sequence length="231" mass="26712">MLSQLFYIKKKVDAIPYISLVMLAIQFLGYSLPMISSAKILFKSMESESYRTKPHDYHGYQMLFDVLDYTKELLLLAALPLTARLFQMVSKSRNELLARGTSKDVHVPSDKKDTYTIDAHILQIWMTKFVDYFVPIQDFFVLPQIIGNLLPRVKPLTKIYTAGLIFTRFFKSFYDLVRDPVVDPYRPLLSEGFILKLNLSYVSKLSNTELKETQGDAFQICDKFFSKSLDA</sequence>
<keyword evidence="9 10" id="KW-0472">Membrane</keyword>
<evidence type="ECO:0000256" key="9">
    <source>
        <dbReference type="ARBA" id="ARBA00023136"/>
    </source>
</evidence>
<evidence type="ECO:0000256" key="4">
    <source>
        <dbReference type="ARBA" id="ARBA00012483"/>
    </source>
</evidence>
<evidence type="ECO:0000256" key="6">
    <source>
        <dbReference type="ARBA" id="ARBA00022692"/>
    </source>
</evidence>
<dbReference type="OrthoDB" id="618601at2759"/>
<evidence type="ECO:0000256" key="1">
    <source>
        <dbReference type="ARBA" id="ARBA00000900"/>
    </source>
</evidence>